<dbReference type="Proteomes" id="UP000809349">
    <property type="component" value="Unassembled WGS sequence"/>
</dbReference>
<sequence length="817" mass="91702">MLDAETASRVRDALFAQKYNLLLGAGVSLDSNDRNNDPIMGAEALRTSLCELTGSRASSPLWRVAGHLTPEQVETHLRKPFHGCKGGPTVRAITKFSWKTAFTLNIDDALENAYETEPGRLQSIVSVNYTREYEIFRNPQELPLVHLHGFVRKPEDKFIFSLQEYATLQRGLNPWVQVLSGLIVSEPFIIAGTALFEPDLEYFFAHRPSNAEVLARAPSILVEPYPDTGTRKDCERLRLVLVEATLEDFLAWLTAEYGPPPTPLALREPQVRPRVVGGTPVFTSTAFWSEFDFVQPSQAESSTPPDKPSSFMFGRPPDWDDIAQKRDVPLHSQLRLIDEVRRWQASSEQNQVLCLAGRAGAGKTTTIRRVAVELASHGIQVFHLKARGGIDTDSAVRFLSTVADPILLTTDSFAEHGEQLLDIIAEMGGTKRICILAEERQYRMRLVKDILEGIPNRIIPDEQWRIEESVELIRRYSDLGLIGNAAAVTDPRSFANQLAENTAAESVCRILNDFRPLRAIVRSLWNDTIATGRPALLATAVAYYCHPVGVHREIILAMASDDLLKDLNAADAPLRVVEHPDNSDYLLPANGSIAALLVEEMASKKSSRLLEIVVELANELAPFVTRATIKQRSPEARLAGRLFDADGLMPELLKANVDKFYELTHEKWKWNSRYWEQRALFISDRDRVLSIQHARYAVAIEHHPFPMTTLAKVLFSSIKEGVGDRQAYFNEALDLMEETLRIEATWERGRSKKAYWTTIEGVSAYVNSGGVLTLRQTQFVEKTIINIRKTFDDDTDLHDRAAQLADRIIQTNGGTEK</sequence>
<dbReference type="EMBL" id="JAFBIL020000004">
    <property type="protein sequence ID" value="MBZ2207672.1"/>
    <property type="molecule type" value="Genomic_DNA"/>
</dbReference>
<evidence type="ECO:0000313" key="3">
    <source>
        <dbReference type="Proteomes" id="UP000809349"/>
    </source>
</evidence>
<feature type="domain" description="Novel STAND NTPase 5" evidence="1">
    <location>
        <begin position="310"/>
        <end position="445"/>
    </location>
</feature>
<evidence type="ECO:0000259" key="1">
    <source>
        <dbReference type="Pfam" id="PF25199"/>
    </source>
</evidence>
<reference evidence="2 3" key="2">
    <citation type="submission" date="2021-08" db="EMBL/GenBank/DDBJ databases">
        <title>Massilia sp. R798.</title>
        <authorList>
            <person name="Baek J.H."/>
            <person name="Jung H.S."/>
            <person name="Kim K.R."/>
            <person name="Jeon C.O."/>
        </authorList>
    </citation>
    <scope>NUCLEOTIDE SEQUENCE [LARGE SCALE GENOMIC DNA]</scope>
    <source>
        <strain evidence="2 3">R798</strain>
    </source>
</reference>
<dbReference type="InterPro" id="IPR027417">
    <property type="entry name" value="P-loop_NTPase"/>
</dbReference>
<evidence type="ECO:0000313" key="2">
    <source>
        <dbReference type="EMBL" id="MBZ2207672.1"/>
    </source>
</evidence>
<keyword evidence="3" id="KW-1185">Reference proteome</keyword>
<dbReference type="SUPFAM" id="SSF52540">
    <property type="entry name" value="P-loop containing nucleoside triphosphate hydrolases"/>
    <property type="match status" value="1"/>
</dbReference>
<protein>
    <submittedName>
        <fullName evidence="2">SIR2 family protein</fullName>
    </submittedName>
</protein>
<dbReference type="Pfam" id="PF13289">
    <property type="entry name" value="SIR2_2"/>
    <property type="match status" value="1"/>
</dbReference>
<dbReference type="InterPro" id="IPR057574">
    <property type="entry name" value="nSTAND_NTPase5_dom"/>
</dbReference>
<gene>
    <name evidence="2" type="ORF">I4X03_010425</name>
</gene>
<accession>A0ABS7SNN6</accession>
<dbReference type="Pfam" id="PF25199">
    <property type="entry name" value="nSTAND_NTPase5"/>
    <property type="match status" value="1"/>
</dbReference>
<comment type="caution">
    <text evidence="2">The sequence shown here is derived from an EMBL/GenBank/DDBJ whole genome shotgun (WGS) entry which is preliminary data.</text>
</comment>
<dbReference type="RefSeq" id="WP_223468169.1">
    <property type="nucleotide sequence ID" value="NZ_JAFBIL020000004.1"/>
</dbReference>
<reference evidence="2 3" key="1">
    <citation type="submission" date="2021-01" db="EMBL/GenBank/DDBJ databases">
        <authorList>
            <person name="Ruan W."/>
            <person name="Khan S.A."/>
            <person name="Jeon C.O."/>
        </authorList>
    </citation>
    <scope>NUCLEOTIDE SEQUENCE [LARGE SCALE GENOMIC DNA]</scope>
    <source>
        <strain evidence="2 3">R798</strain>
    </source>
</reference>
<name>A0ABS7SNN6_9BURK</name>
<organism evidence="2 3">
    <name type="scientific">Massilia soli</name>
    <dbReference type="NCBI Taxonomy" id="2792854"/>
    <lineage>
        <taxon>Bacteria</taxon>
        <taxon>Pseudomonadati</taxon>
        <taxon>Pseudomonadota</taxon>
        <taxon>Betaproteobacteria</taxon>
        <taxon>Burkholderiales</taxon>
        <taxon>Oxalobacteraceae</taxon>
        <taxon>Telluria group</taxon>
        <taxon>Massilia</taxon>
    </lineage>
</organism>
<proteinExistence type="predicted"/>